<dbReference type="RefSeq" id="WP_348717220.1">
    <property type="nucleotide sequence ID" value="NZ_CAXJIO010000012.1"/>
</dbReference>
<protein>
    <recommendedName>
        <fullName evidence="3">KTSC domain-containing protein</fullName>
    </recommendedName>
</protein>
<comment type="caution">
    <text evidence="1">The sequence shown here is derived from an EMBL/GenBank/DDBJ whole genome shotgun (WGS) entry which is preliminary data.</text>
</comment>
<dbReference type="EMBL" id="CAXJIO010000012">
    <property type="protein sequence ID" value="CAL2103178.1"/>
    <property type="molecule type" value="Genomic_DNA"/>
</dbReference>
<evidence type="ECO:0008006" key="3">
    <source>
        <dbReference type="Google" id="ProtNLM"/>
    </source>
</evidence>
<name>A0ABM9PCC8_9FLAO</name>
<organism evidence="1 2">
    <name type="scientific">Tenacibaculum polynesiense</name>
    <dbReference type="NCBI Taxonomy" id="3137857"/>
    <lineage>
        <taxon>Bacteria</taxon>
        <taxon>Pseudomonadati</taxon>
        <taxon>Bacteroidota</taxon>
        <taxon>Flavobacteriia</taxon>
        <taxon>Flavobacteriales</taxon>
        <taxon>Flavobacteriaceae</taxon>
        <taxon>Tenacibaculum</taxon>
    </lineage>
</organism>
<accession>A0ABM9PCC8</accession>
<sequence length="109" mass="12604">MFINLKKHIALLSIFVLLIPSVVQISHAFEEHEHTICTSKYDQHFHEDDVDCSEIHYQLKVFNHDISSGYELVSLDNFKSRFNLQPQFISVSHVVKTLPRAPPCNLVNT</sequence>
<proteinExistence type="predicted"/>
<evidence type="ECO:0000313" key="1">
    <source>
        <dbReference type="EMBL" id="CAL2103178.1"/>
    </source>
</evidence>
<evidence type="ECO:0000313" key="2">
    <source>
        <dbReference type="Proteomes" id="UP001497527"/>
    </source>
</evidence>
<dbReference type="Proteomes" id="UP001497527">
    <property type="component" value="Unassembled WGS sequence"/>
</dbReference>
<keyword evidence="2" id="KW-1185">Reference proteome</keyword>
<reference evidence="1 2" key="1">
    <citation type="submission" date="2024-05" db="EMBL/GenBank/DDBJ databases">
        <authorList>
            <person name="Duchaud E."/>
        </authorList>
    </citation>
    <scope>NUCLEOTIDE SEQUENCE [LARGE SCALE GENOMIC DNA]</scope>
    <source>
        <strain evidence="1">Ena-SAMPLE-TAB-13-05-2024-13:56:06:370-140308</strain>
    </source>
</reference>
<gene>
    <name evidence="1" type="ORF">T190423A01A_30292</name>
</gene>